<dbReference type="Gene3D" id="3.60.10.10">
    <property type="entry name" value="Endonuclease/exonuclease/phosphatase"/>
    <property type="match status" value="1"/>
</dbReference>
<reference evidence="1 2" key="2">
    <citation type="submission" date="2018-11" db="EMBL/GenBank/DDBJ databases">
        <authorList>
            <consortium name="Pathogen Informatics"/>
        </authorList>
    </citation>
    <scope>NUCLEOTIDE SEQUENCE [LARGE SCALE GENOMIC DNA]</scope>
</reference>
<protein>
    <submittedName>
        <fullName evidence="3">Tick transposon</fullName>
    </submittedName>
</protein>
<keyword evidence="2" id="KW-1185">Reference proteome</keyword>
<name>A0A183CWG9_9BILA</name>
<proteinExistence type="predicted"/>
<dbReference type="OrthoDB" id="6434819at2759"/>
<dbReference type="SUPFAM" id="SSF56219">
    <property type="entry name" value="DNase I-like"/>
    <property type="match status" value="1"/>
</dbReference>
<dbReference type="Proteomes" id="UP000271098">
    <property type="component" value="Unassembled WGS sequence"/>
</dbReference>
<dbReference type="InterPro" id="IPR036691">
    <property type="entry name" value="Endo/exonu/phosph_ase_sf"/>
</dbReference>
<evidence type="ECO:0000313" key="3">
    <source>
        <dbReference type="WBParaSite" id="GPUH_0000081001-mRNA-1"/>
    </source>
</evidence>
<sequence length="197" mass="21972">MSRVTSLSGLFIIGTFISPRRPQPNDPLQIELRRQEQCLLEPIYKFLRTEHCGVQVIYHNVQSFAEHRDRIEKDTVFTASDIILVGKTWALPAEEISVSGFEAVSRSDCVGYASRPRGACCLVSKRLMDHVHDAAGIKMGENEDVIDAATIKLDGVLIAGVYATPGVTNDRIHAFLSRIYTEDGRKIILGDFNRNVL</sequence>
<gene>
    <name evidence="1" type="ORF">GPUH_LOCUS810</name>
</gene>
<dbReference type="EMBL" id="UYRT01000821">
    <property type="protein sequence ID" value="VDK28774.1"/>
    <property type="molecule type" value="Genomic_DNA"/>
</dbReference>
<organism evidence="3">
    <name type="scientific">Gongylonema pulchrum</name>
    <dbReference type="NCBI Taxonomy" id="637853"/>
    <lineage>
        <taxon>Eukaryota</taxon>
        <taxon>Metazoa</taxon>
        <taxon>Ecdysozoa</taxon>
        <taxon>Nematoda</taxon>
        <taxon>Chromadorea</taxon>
        <taxon>Rhabditida</taxon>
        <taxon>Spirurina</taxon>
        <taxon>Spiruromorpha</taxon>
        <taxon>Spiruroidea</taxon>
        <taxon>Gongylonematidae</taxon>
        <taxon>Gongylonema</taxon>
    </lineage>
</organism>
<dbReference type="AlphaFoldDB" id="A0A183CWG9"/>
<reference evidence="3" key="1">
    <citation type="submission" date="2016-06" db="UniProtKB">
        <authorList>
            <consortium name="WormBaseParasite"/>
        </authorList>
    </citation>
    <scope>IDENTIFICATION</scope>
</reference>
<evidence type="ECO:0000313" key="1">
    <source>
        <dbReference type="EMBL" id="VDK28774.1"/>
    </source>
</evidence>
<evidence type="ECO:0000313" key="2">
    <source>
        <dbReference type="Proteomes" id="UP000271098"/>
    </source>
</evidence>
<dbReference type="WBParaSite" id="GPUH_0000081001-mRNA-1">
    <property type="protein sequence ID" value="GPUH_0000081001-mRNA-1"/>
    <property type="gene ID" value="GPUH_0000081001"/>
</dbReference>
<accession>A0A183CWG9</accession>